<reference evidence="1" key="1">
    <citation type="journal article" date="2023" name="Nat. Microbiol.">
        <title>Babesia duncani multi-omics identifies virulence factors and drug targets.</title>
        <authorList>
            <person name="Singh P."/>
            <person name="Lonardi S."/>
            <person name="Liang Q."/>
            <person name="Vydyam P."/>
            <person name="Khabirova E."/>
            <person name="Fang T."/>
            <person name="Gihaz S."/>
            <person name="Thekkiniath J."/>
            <person name="Munshi M."/>
            <person name="Abel S."/>
            <person name="Ciampossin L."/>
            <person name="Batugedara G."/>
            <person name="Gupta M."/>
            <person name="Lu X.M."/>
            <person name="Lenz T."/>
            <person name="Chakravarty S."/>
            <person name="Cornillot E."/>
            <person name="Hu Y."/>
            <person name="Ma W."/>
            <person name="Gonzalez L.M."/>
            <person name="Sanchez S."/>
            <person name="Estrada K."/>
            <person name="Sanchez-Flores A."/>
            <person name="Montero E."/>
            <person name="Harb O.S."/>
            <person name="Le Roch K.G."/>
            <person name="Mamoun C.B."/>
        </authorList>
    </citation>
    <scope>NUCLEOTIDE SEQUENCE</scope>
    <source>
        <strain evidence="1">WA1</strain>
    </source>
</reference>
<name>A0AAD9PP08_9APIC</name>
<evidence type="ECO:0000313" key="2">
    <source>
        <dbReference type="Proteomes" id="UP001214638"/>
    </source>
</evidence>
<accession>A0AAD9PP08</accession>
<dbReference type="GeneID" id="94335213"/>
<dbReference type="KEGG" id="bdw:94335213"/>
<dbReference type="Proteomes" id="UP001214638">
    <property type="component" value="Unassembled WGS sequence"/>
</dbReference>
<organism evidence="1 2">
    <name type="scientific">Babesia duncani</name>
    <dbReference type="NCBI Taxonomy" id="323732"/>
    <lineage>
        <taxon>Eukaryota</taxon>
        <taxon>Sar</taxon>
        <taxon>Alveolata</taxon>
        <taxon>Apicomplexa</taxon>
        <taxon>Aconoidasida</taxon>
        <taxon>Piroplasmida</taxon>
        <taxon>Babesiidae</taxon>
        <taxon>Babesia</taxon>
    </lineage>
</organism>
<sequence length="223" mass="25850">MVAKQHQRHRYKVLRKLIPVLEESVNRKLINKQSKIDRLRKKYYGTRLSQKLGDGGTIPKLDPGALNRKQCIQDYYKSYPQERFDPQLLATVVKDPTATAGEFKDKKPIANSVFYGPRPIFHEEVKYIQASKGVCSIRALYQSLDKRERDTRGYNGLLAEVLFTRLSKEHLDELRQTEIDVKQDKLGSTTPLLLPKHKRDNIDPQNAIDAFKRHAMSLTSQRF</sequence>
<gene>
    <name evidence="1" type="ORF">BdWA1_000915</name>
</gene>
<dbReference type="AlphaFoldDB" id="A0AAD9PP08"/>
<dbReference type="EMBL" id="JALLKP010000001">
    <property type="protein sequence ID" value="KAK2197912.1"/>
    <property type="molecule type" value="Genomic_DNA"/>
</dbReference>
<evidence type="ECO:0000313" key="1">
    <source>
        <dbReference type="EMBL" id="KAK2197912.1"/>
    </source>
</evidence>
<keyword evidence="2" id="KW-1185">Reference proteome</keyword>
<comment type="caution">
    <text evidence="1">The sequence shown here is derived from an EMBL/GenBank/DDBJ whole genome shotgun (WGS) entry which is preliminary data.</text>
</comment>
<protein>
    <submittedName>
        <fullName evidence="1">Uncharacterized protein</fullName>
    </submittedName>
</protein>
<proteinExistence type="predicted"/>
<dbReference type="RefSeq" id="XP_067804754.1">
    <property type="nucleotide sequence ID" value="XM_067945963.1"/>
</dbReference>